<name>A0AA38S0T4_9PEZI</name>
<sequence length="1056" mass="117370">MEISFDDPASGSTSPKLSATDFPGHRVDSDDEEPTAHNLGGSDTDSAESSSDNESDGTTKRGNMGDNNSTSDGAAGHPSAGRSVEHGAMPDGMLPRDMPKRTAFYDPVTDRQMSQTDAKLFYQRSQVESQKAGTSWANLAESAQESPAMSASVSSLANNAVFDIGSAAMASPVGQRLGYTWPVTAHLASEENQLKRDPSVVSMSGAATQGNQSHTQLNDLPHLTTNGLPGTHIDPAVQQQMLLNTGAVAGIGSSTYMDADPHITTELSTIFKNIHKVLDIRHKYIRLSLQGPNDNPKDDPGFNIYPPPPEPAWVGDRDNALNGTRAATSVANSMQNSMVLPDGRQSAPGTPVKPDGSQSEKATKKRKPGQDIGEDFDMEDLLPLPGPDETTFRIDDNGVYQIYENAQALEADTPVLNVPTIKEYYVDLEDILNISSDGPSKSFAFRRLQYLEGKYNLYTLLNEYQETADSKKVPHRDFYNVRKVDTHVHHSACMNQKHLLRFIKSKMKKVPDEVVLFRDGKHLTLAEVFKSINLTAYDLSIDTLDMHAHTDSFHRFDKFNLKYNPIGESRLRTIFLKTDNFIKGRYLAEITKEVISDLESSKYQMVEWRVSIYGRSYDEWDKLAAWVVDNKLFSHNVRWLIQIPRLYDVYKASGLMDSMEPVIRNVFEPLFKVTSDPSSNPKLHIFLQRVIGFDSVDDESKVERRLYKKFPVPRDWHTKQNPPYSYWIYYLFANMVSLNHWRKQRGFNTFVLRPHCGEAGDSEHLAAAALCCHSISHGLLLRKVPLLQYIFYLEQIGIAMSPLSNNALFLAYERNPFHQYFKRGLNVSLSTDDPLQFAFTKEPLIEEYAVAAQIYKLSPVDMCELAKNSVKQSGYEFSIKQQWLGPNFHMPGAAGNSMDKTNVPDRREEFRYRTLREEQQMVERYNSMTSEMPLSEALSKSHTGTATAPKTSSSVPKSPALSLKTNVAAAATAMTAGGGQQQDTNLSPYLGPAAPSQASGPPAGGMRDPALSADEPRYFPGVVTRGHRKDSGKRQDSMHESDGSGGKGRGEGRERG</sequence>
<dbReference type="GO" id="GO:0005829">
    <property type="term" value="C:cytosol"/>
    <property type="evidence" value="ECO:0007669"/>
    <property type="project" value="TreeGrafter"/>
</dbReference>
<evidence type="ECO:0000313" key="13">
    <source>
        <dbReference type="Proteomes" id="UP001174691"/>
    </source>
</evidence>
<dbReference type="FunFam" id="4.10.800.20:FF:000001">
    <property type="entry name" value="AMP deaminase"/>
    <property type="match status" value="1"/>
</dbReference>
<comment type="cofactor">
    <cofactor evidence="1">
        <name>Zn(2+)</name>
        <dbReference type="ChEBI" id="CHEBI:29105"/>
    </cofactor>
</comment>
<dbReference type="CDD" id="cd01319">
    <property type="entry name" value="AMPD"/>
    <property type="match status" value="1"/>
</dbReference>
<dbReference type="PANTHER" id="PTHR11359:SF0">
    <property type="entry name" value="AMP DEAMINASE"/>
    <property type="match status" value="1"/>
</dbReference>
<reference evidence="12" key="1">
    <citation type="submission" date="2022-07" db="EMBL/GenBank/DDBJ databases">
        <title>Fungi with potential for degradation of polypropylene.</title>
        <authorList>
            <person name="Gostincar C."/>
        </authorList>
    </citation>
    <scope>NUCLEOTIDE SEQUENCE</scope>
    <source>
        <strain evidence="12">EXF-13287</strain>
    </source>
</reference>
<feature type="compositionally biased region" description="Basic and acidic residues" evidence="11">
    <location>
        <begin position="1032"/>
        <end position="1056"/>
    </location>
</feature>
<feature type="region of interest" description="Disordered" evidence="11">
    <location>
        <begin position="1"/>
        <end position="101"/>
    </location>
</feature>
<feature type="compositionally biased region" description="Low complexity" evidence="11">
    <location>
        <begin position="991"/>
        <end position="1005"/>
    </location>
</feature>
<dbReference type="Gene3D" id="3.20.20.140">
    <property type="entry name" value="Metal-dependent hydrolases"/>
    <property type="match status" value="1"/>
</dbReference>
<gene>
    <name evidence="12" type="ORF">NKR19_g917</name>
</gene>
<evidence type="ECO:0000256" key="8">
    <source>
        <dbReference type="ARBA" id="ARBA00023080"/>
    </source>
</evidence>
<organism evidence="12 13">
    <name type="scientific">Coniochaeta hoffmannii</name>
    <dbReference type="NCBI Taxonomy" id="91930"/>
    <lineage>
        <taxon>Eukaryota</taxon>
        <taxon>Fungi</taxon>
        <taxon>Dikarya</taxon>
        <taxon>Ascomycota</taxon>
        <taxon>Pezizomycotina</taxon>
        <taxon>Sordariomycetes</taxon>
        <taxon>Sordariomycetidae</taxon>
        <taxon>Coniochaetales</taxon>
        <taxon>Coniochaetaceae</taxon>
        <taxon>Coniochaeta</taxon>
    </lineage>
</organism>
<keyword evidence="7" id="KW-0862">Zinc</keyword>
<dbReference type="PANTHER" id="PTHR11359">
    <property type="entry name" value="AMP DEAMINASE"/>
    <property type="match status" value="1"/>
</dbReference>
<keyword evidence="6" id="KW-0378">Hydrolase</keyword>
<feature type="region of interest" description="Disordered" evidence="11">
    <location>
        <begin position="974"/>
        <end position="1056"/>
    </location>
</feature>
<dbReference type="FunFam" id="3.20.20.140:FF:000214">
    <property type="entry name" value="AMP deaminase Amd1, putative (AFU_orthologue AFUA_8G02860)"/>
    <property type="match status" value="1"/>
</dbReference>
<feature type="region of interest" description="Disordered" evidence="11">
    <location>
        <begin position="339"/>
        <end position="377"/>
    </location>
</feature>
<feature type="compositionally biased region" description="Low complexity" evidence="11">
    <location>
        <begin position="42"/>
        <end position="52"/>
    </location>
</feature>
<dbReference type="NCBIfam" id="TIGR01429">
    <property type="entry name" value="AMP_deaminase"/>
    <property type="match status" value="1"/>
</dbReference>
<comment type="similarity">
    <text evidence="3">Belongs to the metallo-dependent hydrolases superfamily. Adenosine and AMP deaminases family.</text>
</comment>
<proteinExistence type="inferred from homology"/>
<dbReference type="Pfam" id="PF19326">
    <property type="entry name" value="AMP_deaminase"/>
    <property type="match status" value="1"/>
</dbReference>
<comment type="pathway">
    <text evidence="2">Purine metabolism; IMP biosynthesis via salvage pathway; IMP from AMP: step 1/1.</text>
</comment>
<keyword evidence="8" id="KW-0546">Nucleotide metabolism</keyword>
<comment type="caution">
    <text evidence="12">The sequence shown here is derived from an EMBL/GenBank/DDBJ whole genome shotgun (WGS) entry which is preliminary data.</text>
</comment>
<feature type="compositionally biased region" description="Polar residues" evidence="11">
    <location>
        <begin position="931"/>
        <end position="956"/>
    </location>
</feature>
<dbReference type="InterPro" id="IPR006650">
    <property type="entry name" value="A/AMP_deam_AS"/>
</dbReference>
<keyword evidence="13" id="KW-1185">Reference proteome</keyword>
<dbReference type="Proteomes" id="UP001174691">
    <property type="component" value="Unassembled WGS sequence"/>
</dbReference>
<evidence type="ECO:0000256" key="5">
    <source>
        <dbReference type="ARBA" id="ARBA00022723"/>
    </source>
</evidence>
<evidence type="ECO:0000256" key="4">
    <source>
        <dbReference type="ARBA" id="ARBA00012775"/>
    </source>
</evidence>
<evidence type="ECO:0000256" key="1">
    <source>
        <dbReference type="ARBA" id="ARBA00001947"/>
    </source>
</evidence>
<evidence type="ECO:0000256" key="9">
    <source>
        <dbReference type="ARBA" id="ARBA00072037"/>
    </source>
</evidence>
<dbReference type="EMBL" id="JANBVN010000008">
    <property type="protein sequence ID" value="KAJ9164939.1"/>
    <property type="molecule type" value="Genomic_DNA"/>
</dbReference>
<feature type="region of interest" description="Disordered" evidence="11">
    <location>
        <begin position="291"/>
        <end position="319"/>
    </location>
</feature>
<feature type="region of interest" description="Disordered" evidence="11">
    <location>
        <begin position="931"/>
        <end position="960"/>
    </location>
</feature>
<evidence type="ECO:0000256" key="6">
    <source>
        <dbReference type="ARBA" id="ARBA00022801"/>
    </source>
</evidence>
<dbReference type="AlphaFoldDB" id="A0AA38S0T4"/>
<dbReference type="GO" id="GO:0046033">
    <property type="term" value="P:AMP metabolic process"/>
    <property type="evidence" value="ECO:0007669"/>
    <property type="project" value="TreeGrafter"/>
</dbReference>
<dbReference type="PROSITE" id="PS00485">
    <property type="entry name" value="A_DEAMINASE"/>
    <property type="match status" value="1"/>
</dbReference>
<dbReference type="EC" id="3.5.4.6" evidence="4"/>
<evidence type="ECO:0000256" key="3">
    <source>
        <dbReference type="ARBA" id="ARBA00006676"/>
    </source>
</evidence>
<dbReference type="SUPFAM" id="SSF51556">
    <property type="entry name" value="Metallo-dependent hydrolases"/>
    <property type="match status" value="1"/>
</dbReference>
<evidence type="ECO:0000256" key="7">
    <source>
        <dbReference type="ARBA" id="ARBA00022833"/>
    </source>
</evidence>
<dbReference type="GO" id="GO:0003876">
    <property type="term" value="F:AMP deaminase activity"/>
    <property type="evidence" value="ECO:0007669"/>
    <property type="project" value="UniProtKB-EC"/>
</dbReference>
<keyword evidence="5" id="KW-0479">Metal-binding</keyword>
<dbReference type="GO" id="GO:0046872">
    <property type="term" value="F:metal ion binding"/>
    <property type="evidence" value="ECO:0007669"/>
    <property type="project" value="UniProtKB-KW"/>
</dbReference>
<protein>
    <recommendedName>
        <fullName evidence="9">AMP deaminase</fullName>
        <ecNumber evidence="4">3.5.4.6</ecNumber>
    </recommendedName>
    <alternativeName>
        <fullName evidence="10">Myoadenylate deaminase</fullName>
    </alternativeName>
</protein>
<dbReference type="GO" id="GO:0032264">
    <property type="term" value="P:IMP salvage"/>
    <property type="evidence" value="ECO:0007669"/>
    <property type="project" value="InterPro"/>
</dbReference>
<evidence type="ECO:0000256" key="2">
    <source>
        <dbReference type="ARBA" id="ARBA00004955"/>
    </source>
</evidence>
<dbReference type="Gene3D" id="4.10.800.20">
    <property type="match status" value="1"/>
</dbReference>
<evidence type="ECO:0000313" key="12">
    <source>
        <dbReference type="EMBL" id="KAJ9164939.1"/>
    </source>
</evidence>
<evidence type="ECO:0000256" key="11">
    <source>
        <dbReference type="SAM" id="MobiDB-lite"/>
    </source>
</evidence>
<evidence type="ECO:0000256" key="10">
    <source>
        <dbReference type="ARBA" id="ARBA00078830"/>
    </source>
</evidence>
<accession>A0AA38S0T4</accession>
<dbReference type="InterPro" id="IPR006329">
    <property type="entry name" value="AMPD"/>
</dbReference>
<dbReference type="InterPro" id="IPR032466">
    <property type="entry name" value="Metal_Hydrolase"/>
</dbReference>